<keyword evidence="1" id="KW-0614">Plasmid</keyword>
<reference evidence="1" key="1">
    <citation type="journal article" date="1986" name="Agric. Biol. Chem.">
        <title>Determination of the complete nucleotide sequence of Brevibacterium lactofermentum plasmid pAM330 and analysis of its genetic information.</title>
        <authorList>
            <person name="Yamaguchi R."/>
            <person name="Terabe M."/>
            <person name="Miwa K."/>
            <person name="Tsuchiya M."/>
            <person name="Takagi H."/>
            <person name="Morinaga Y."/>
            <person name="Nakamori S."/>
            <person name="Sano K."/>
            <person name="Momose H."/>
            <person name="Yamazaki A."/>
        </authorList>
    </citation>
    <scope>NUCLEOTIDE SEQUENCE</scope>
    <source>
        <strain evidence="1">ATCC 13869</strain>
        <plasmid evidence="1">pAM330</plasmid>
    </source>
</reference>
<sequence length="65" mass="6933">MILYMTFCLRHALARVTLEPSLTCGSLEVFTSISVLPRPDVVRGCAVRVCAGVVPVVLASAMVVN</sequence>
<dbReference type="AlphaFoldDB" id="Q45281"/>
<dbReference type="EMBL" id="D00038">
    <property type="protein sequence ID" value="BAA00025.1"/>
    <property type="molecule type" value="Genomic_DNA"/>
</dbReference>
<protein>
    <submittedName>
        <fullName evidence="1">Uncharacterized protein</fullName>
    </submittedName>
</protein>
<name>Q45281_CORGT</name>
<accession>Q45281</accession>
<proteinExistence type="predicted"/>
<dbReference type="PIR" id="I40334">
    <property type="entry name" value="I40334"/>
</dbReference>
<evidence type="ECO:0000313" key="1">
    <source>
        <dbReference type="EMBL" id="BAA00025.1"/>
    </source>
</evidence>
<organism evidence="1">
    <name type="scientific">Corynebacterium glutamicum</name>
    <name type="common">Brevibacterium saccharolyticum</name>
    <dbReference type="NCBI Taxonomy" id="1718"/>
    <lineage>
        <taxon>Bacteria</taxon>
        <taxon>Bacillati</taxon>
        <taxon>Actinomycetota</taxon>
        <taxon>Actinomycetes</taxon>
        <taxon>Mycobacteriales</taxon>
        <taxon>Corynebacteriaceae</taxon>
        <taxon>Corynebacterium</taxon>
    </lineage>
</organism>
<geneLocation type="plasmid" evidence="1">
    <name>pAM330</name>
</geneLocation>